<evidence type="ECO:0000313" key="1">
    <source>
        <dbReference type="EMBL" id="ALU27941.1"/>
    </source>
</evidence>
<organism evidence="1 2">
    <name type="scientific">Myroides odoratimimus</name>
    <dbReference type="NCBI Taxonomy" id="76832"/>
    <lineage>
        <taxon>Bacteria</taxon>
        <taxon>Pseudomonadati</taxon>
        <taxon>Bacteroidota</taxon>
        <taxon>Flavobacteriia</taxon>
        <taxon>Flavobacteriales</taxon>
        <taxon>Flavobacteriaceae</taxon>
        <taxon>Myroides</taxon>
    </lineage>
</organism>
<dbReference type="EMBL" id="CP013690">
    <property type="protein sequence ID" value="ALU27941.1"/>
    <property type="molecule type" value="Genomic_DNA"/>
</dbReference>
<evidence type="ECO:0000313" key="2">
    <source>
        <dbReference type="Proteomes" id="UP000069030"/>
    </source>
</evidence>
<dbReference type="AlphaFoldDB" id="A0A0S7EC78"/>
<gene>
    <name evidence="1" type="ORF">AS202_18090</name>
</gene>
<protein>
    <submittedName>
        <fullName evidence="1">Uncharacterized protein</fullName>
    </submittedName>
</protein>
<dbReference type="KEGG" id="mod:AS202_18090"/>
<sequence length="231" mass="27098">MNKVLYFKKIGLLVGVVIILCSCESAEQKAYRLALEEEKRIEREIEATKREEELRVQLEEQEKKRLEKEERIRLETEEYNRQEKLRVEEYNRYLNNSLHTGDTPYRKYYGGNDLCNISRCSEISIRTPSTSDVLVIIKSKGNVVRHAYIKKSSKYSFSVSNGEYQVFFYYGKGWNPQKKMGNGEVLGGFVVEEIFSKDYPQYLTNNILEYELILQQNGNFSTKASSENEIF</sequence>
<name>A0A0S7EC78_9FLAO</name>
<dbReference type="PROSITE" id="PS51257">
    <property type="entry name" value="PROKAR_LIPOPROTEIN"/>
    <property type="match status" value="1"/>
</dbReference>
<dbReference type="Proteomes" id="UP000069030">
    <property type="component" value="Chromosome"/>
</dbReference>
<dbReference type="RefSeq" id="WP_006258178.1">
    <property type="nucleotide sequence ID" value="NZ_BCMQ01000016.1"/>
</dbReference>
<accession>A0A0S7EC78</accession>
<reference evidence="1 2" key="1">
    <citation type="journal article" date="2016" name="J. Zhejiang Univ. Sci. B">
        <title>Antibiotic resistance mechanisms of Myroides sp.</title>
        <authorList>
            <person name="Hu S."/>
            <person name="Yuan S."/>
            <person name="Qu H."/>
            <person name="Jiang T."/>
            <person name="Zhou Y."/>
            <person name="Wang M."/>
            <person name="Ming D."/>
        </authorList>
    </citation>
    <scope>NUCLEOTIDE SEQUENCE [LARGE SCALE GENOMIC DNA]</scope>
    <source>
        <strain evidence="1 2">PR63039</strain>
    </source>
</reference>
<proteinExistence type="predicted"/>